<evidence type="ECO:0000313" key="2">
    <source>
        <dbReference type="EMBL" id="CDQ41783.1"/>
    </source>
</evidence>
<organism evidence="2 3">
    <name type="scientific">Virgibacillus massiliensis</name>
    <dbReference type="NCBI Taxonomy" id="1462526"/>
    <lineage>
        <taxon>Bacteria</taxon>
        <taxon>Bacillati</taxon>
        <taxon>Bacillota</taxon>
        <taxon>Bacilli</taxon>
        <taxon>Bacillales</taxon>
        <taxon>Bacillaceae</taxon>
        <taxon>Virgibacillus</taxon>
    </lineage>
</organism>
<protein>
    <submittedName>
        <fullName evidence="2">Uncharacterized protein</fullName>
    </submittedName>
</protein>
<keyword evidence="3" id="KW-1185">Reference proteome</keyword>
<dbReference type="EMBL" id="CCDP010000003">
    <property type="protein sequence ID" value="CDQ41783.1"/>
    <property type="molecule type" value="Genomic_DNA"/>
</dbReference>
<sequence>MEELNNFVPKSFDEIDLVKNKLKQYKEEWLETKPGKGGGKPYMGHNTMRQILDNAVKGITYWDFGILDRWKEEVHSFNKNTNQWYFDGFVYHVRGYMYIPGVGRREQFGSKVGVGGKDNQDSAYKAATSNCFTKCASLFGVGEEIYSKIKVQEENQTDQPQSNNVYDMNQQQWGNGQQQNFNNNPQQQWGNQQQFNQQQGMYQQQQQPFPNQQMQNQQPYQNNGNFNQGQQPIVNNNSSVNQGPAVVDQQNTVQQDILEVDRMMYNNQTVETPFDNVPEQNTQQATPNAYEAEKQPQATANQNEAAKIEYGAPADDSKANETTTQQSKAGTEQWQTELAMKELQNFAEHKVRLNVKNDDEMIAYLRDYFKDEKANFDYLTPENIKEFNKYLNNVSA</sequence>
<feature type="region of interest" description="Disordered" evidence="1">
    <location>
        <begin position="174"/>
        <end position="230"/>
    </location>
</feature>
<reference evidence="2 3" key="1">
    <citation type="submission" date="2014-03" db="EMBL/GenBank/DDBJ databases">
        <authorList>
            <person name="Urmite Genomes U."/>
        </authorList>
    </citation>
    <scope>NUCLEOTIDE SEQUENCE [LARGE SCALE GENOMIC DNA]</scope>
    <source>
        <strain evidence="2 3">Vm-5</strain>
    </source>
</reference>
<evidence type="ECO:0000256" key="1">
    <source>
        <dbReference type="SAM" id="MobiDB-lite"/>
    </source>
</evidence>
<evidence type="ECO:0000313" key="3">
    <source>
        <dbReference type="Proteomes" id="UP000028875"/>
    </source>
</evidence>
<dbReference type="Proteomes" id="UP000028875">
    <property type="component" value="Unassembled WGS sequence"/>
</dbReference>
<accession>A0A024QGU9</accession>
<reference evidence="3" key="2">
    <citation type="submission" date="2014-05" db="EMBL/GenBank/DDBJ databases">
        <title>Draft genome sequence of Virgibacillus massiliensis Vm-5.</title>
        <authorList>
            <person name="Khelaifia S."/>
            <person name="Croce O."/>
            <person name="Lagier J.C."/>
            <person name="Raoult D."/>
        </authorList>
    </citation>
    <scope>NUCLEOTIDE SEQUENCE [LARGE SCALE GENOMIC DNA]</scope>
    <source>
        <strain evidence="3">Vm-5</strain>
    </source>
</reference>
<gene>
    <name evidence="2" type="ORF">BN990_04160</name>
</gene>
<dbReference type="AlphaFoldDB" id="A0A024QGU9"/>
<dbReference type="RefSeq" id="WP_074436710.1">
    <property type="nucleotide sequence ID" value="NZ_BNER01000008.1"/>
</dbReference>
<name>A0A024QGU9_9BACI</name>
<proteinExistence type="predicted"/>
<comment type="caution">
    <text evidence="2">The sequence shown here is derived from an EMBL/GenBank/DDBJ whole genome shotgun (WGS) entry which is preliminary data.</text>
</comment>
<dbReference type="STRING" id="1462526.BN990_04160"/>